<dbReference type="AlphaFoldDB" id="A0AAN8UEF6"/>
<feature type="region of interest" description="Disordered" evidence="7">
    <location>
        <begin position="765"/>
        <end position="790"/>
    </location>
</feature>
<dbReference type="Pfam" id="PF07714">
    <property type="entry name" value="PK_Tyr_Ser-Thr"/>
    <property type="match status" value="1"/>
</dbReference>
<evidence type="ECO:0000313" key="10">
    <source>
        <dbReference type="EMBL" id="KAK6803907.1"/>
    </source>
</evidence>
<dbReference type="Pfam" id="PF23180">
    <property type="entry name" value="ALE2_N"/>
    <property type="match status" value="1"/>
</dbReference>
<dbReference type="FunFam" id="3.30.200.20:FF:000299">
    <property type="entry name" value="Receptor-like serine/threonine-protein kinase ALE2"/>
    <property type="match status" value="1"/>
</dbReference>
<keyword evidence="1" id="KW-0723">Serine/threonine-protein kinase</keyword>
<evidence type="ECO:0000256" key="8">
    <source>
        <dbReference type="SAM" id="Phobius"/>
    </source>
</evidence>
<keyword evidence="5 6" id="KW-0067">ATP-binding</keyword>
<evidence type="ECO:0000256" key="3">
    <source>
        <dbReference type="ARBA" id="ARBA00022741"/>
    </source>
</evidence>
<evidence type="ECO:0000256" key="6">
    <source>
        <dbReference type="PROSITE-ProRule" id="PRU10141"/>
    </source>
</evidence>
<dbReference type="InterPro" id="IPR000719">
    <property type="entry name" value="Prot_kinase_dom"/>
</dbReference>
<keyword evidence="3 6" id="KW-0547">Nucleotide-binding</keyword>
<dbReference type="PANTHER" id="PTHR47989:SF25">
    <property type="entry name" value="PROLINE-RICH RECEPTOR-LIKE PROTEIN KINASE PERK3"/>
    <property type="match status" value="1"/>
</dbReference>
<protein>
    <recommendedName>
        <fullName evidence="9">Protein kinase domain-containing protein</fullName>
    </recommendedName>
</protein>
<evidence type="ECO:0000256" key="1">
    <source>
        <dbReference type="ARBA" id="ARBA00022527"/>
    </source>
</evidence>
<dbReference type="PROSITE" id="PS00107">
    <property type="entry name" value="PROTEIN_KINASE_ATP"/>
    <property type="match status" value="1"/>
</dbReference>
<accession>A0AAN8UEF6</accession>
<sequence length="821" mass="89453">MELKLSVLITSANDKSHLPPPPPRPLIDSLRVRISEPKNVLFVLLLLDLAVSLFNFFRSERCLFSLASSDVGLGKATVLPVLCYMRNAKLVTSQFQNSVSHRIEGVSKMGQSLKLKHLTILFYVLCITNAELPDKPFEQQPVSLVNKPVEAPDIPDLPLPANVPGFHRQHRKHSPHGAPWLRLAPAQPPDYGPLVTAAHSPSSSSLSKPSMKKNGLVPPSTGLAPPQSSPSTLPTDLAQPPLSPHTSNCCGQDMVLKRGSLDCECVYPLKIDLLLLNVSSNPNWKLFLNEFASQLGLKVSQIELINFYMVDLSKLNISMDITPDKGVSLSSDEASVVNASLSMHKIQLDPTLVGGYQLLNITLFKPPVSSQAPRSAMSPVEAAPNLPSAPAVTVSSHKGRHPSLILIVGIVAGILIITIISTLFVCFCGSNHGQKKGSHKEAEKPMHVDTVPAQGSFPHPTSTQFLAYEELKEATNNFAPSSILGEGGFGRVYKGVLSDGTAVAIKRLTSGGQQGGKEFLVEVEMLSRLHHRNLVKLVGYYSSRESSQNLLCYELVSNGSLEAWLHGHLGLNCPLDWDTRMKIALDAARGLAYLHEDSQPCVIHRDFKASNILLENNFHAKVADFGLAKHAPEGQATYLSTRVMGTFGYVAPEYAMTGHLLVKSDVYSYGVVLLELLTGRRPVDMAQPSGQENLVTWARPILRDKDRLEELADPRLEGKYPKEDFVRVCTIAAACVAPEASQRPTMGEVVQSLKMVQRVTEYQDTTTISSGARPNLRQSSTTFESDGTSSMFSSGPYSGLSVFENDVSRAAVFSEDLHEGR</sequence>
<keyword evidence="2" id="KW-0808">Transferase</keyword>
<keyword evidence="8" id="KW-0472">Membrane</keyword>
<dbReference type="EMBL" id="JBANQN010000001">
    <property type="protein sequence ID" value="KAK6803907.1"/>
    <property type="molecule type" value="Genomic_DNA"/>
</dbReference>
<dbReference type="Gene3D" id="3.30.200.20">
    <property type="entry name" value="Phosphorylase Kinase, domain 1"/>
    <property type="match status" value="1"/>
</dbReference>
<dbReference type="FunFam" id="1.10.510.10:FF:000051">
    <property type="entry name" value="Receptor-like serine/threonine-protein kinase ALE2"/>
    <property type="match status" value="1"/>
</dbReference>
<feature type="region of interest" description="Disordered" evidence="7">
    <location>
        <begin position="160"/>
        <end position="244"/>
    </location>
</feature>
<dbReference type="InterPro" id="IPR017441">
    <property type="entry name" value="Protein_kinase_ATP_BS"/>
</dbReference>
<keyword evidence="4" id="KW-0418">Kinase</keyword>
<name>A0AAN8UEF6_SOLBU</name>
<evidence type="ECO:0000256" key="5">
    <source>
        <dbReference type="ARBA" id="ARBA00022840"/>
    </source>
</evidence>
<evidence type="ECO:0000256" key="4">
    <source>
        <dbReference type="ARBA" id="ARBA00022777"/>
    </source>
</evidence>
<gene>
    <name evidence="10" type="ORF">RDI58_001691</name>
</gene>
<proteinExistence type="predicted"/>
<dbReference type="PANTHER" id="PTHR47989">
    <property type="entry name" value="OS01G0750732 PROTEIN"/>
    <property type="match status" value="1"/>
</dbReference>
<dbReference type="Gene3D" id="1.10.510.10">
    <property type="entry name" value="Transferase(Phosphotransferase) domain 1"/>
    <property type="match status" value="1"/>
</dbReference>
<keyword evidence="8" id="KW-0812">Transmembrane</keyword>
<dbReference type="InterPro" id="IPR011009">
    <property type="entry name" value="Kinase-like_dom_sf"/>
</dbReference>
<reference evidence="10 11" key="1">
    <citation type="submission" date="2024-02" db="EMBL/GenBank/DDBJ databases">
        <title>de novo genome assembly of Solanum bulbocastanum strain 11H21.</title>
        <authorList>
            <person name="Hosaka A.J."/>
        </authorList>
    </citation>
    <scope>NUCLEOTIDE SEQUENCE [LARGE SCALE GENOMIC DNA]</scope>
    <source>
        <tissue evidence="10">Young leaves</tissue>
    </source>
</reference>
<dbReference type="InterPro" id="IPR001245">
    <property type="entry name" value="Ser-Thr/Tyr_kinase_cat_dom"/>
</dbReference>
<dbReference type="InterPro" id="IPR057597">
    <property type="entry name" value="ALE2_N"/>
</dbReference>
<dbReference type="InterPro" id="IPR008271">
    <property type="entry name" value="Ser/Thr_kinase_AS"/>
</dbReference>
<evidence type="ECO:0000256" key="2">
    <source>
        <dbReference type="ARBA" id="ARBA00022679"/>
    </source>
</evidence>
<evidence type="ECO:0000256" key="7">
    <source>
        <dbReference type="SAM" id="MobiDB-lite"/>
    </source>
</evidence>
<dbReference type="Proteomes" id="UP001371456">
    <property type="component" value="Unassembled WGS sequence"/>
</dbReference>
<feature type="transmembrane region" description="Helical" evidence="8">
    <location>
        <begin position="404"/>
        <end position="425"/>
    </location>
</feature>
<feature type="binding site" evidence="6">
    <location>
        <position position="506"/>
    </location>
    <ligand>
        <name>ATP</name>
        <dbReference type="ChEBI" id="CHEBI:30616"/>
    </ligand>
</feature>
<evidence type="ECO:0000259" key="9">
    <source>
        <dbReference type="PROSITE" id="PS50011"/>
    </source>
</evidence>
<dbReference type="GO" id="GO:0005524">
    <property type="term" value="F:ATP binding"/>
    <property type="evidence" value="ECO:0007669"/>
    <property type="project" value="UniProtKB-UniRule"/>
</dbReference>
<dbReference type="PROSITE" id="PS50011">
    <property type="entry name" value="PROTEIN_KINASE_DOM"/>
    <property type="match status" value="1"/>
</dbReference>
<keyword evidence="11" id="KW-1185">Reference proteome</keyword>
<dbReference type="GO" id="GO:0004674">
    <property type="term" value="F:protein serine/threonine kinase activity"/>
    <property type="evidence" value="ECO:0007669"/>
    <property type="project" value="UniProtKB-KW"/>
</dbReference>
<feature type="compositionally biased region" description="Low complexity" evidence="7">
    <location>
        <begin position="200"/>
        <end position="213"/>
    </location>
</feature>
<dbReference type="PROSITE" id="PS00108">
    <property type="entry name" value="PROTEIN_KINASE_ST"/>
    <property type="match status" value="1"/>
</dbReference>
<feature type="domain" description="Protein kinase" evidence="9">
    <location>
        <begin position="478"/>
        <end position="756"/>
    </location>
</feature>
<organism evidence="10 11">
    <name type="scientific">Solanum bulbocastanum</name>
    <name type="common">Wild potato</name>
    <dbReference type="NCBI Taxonomy" id="147425"/>
    <lineage>
        <taxon>Eukaryota</taxon>
        <taxon>Viridiplantae</taxon>
        <taxon>Streptophyta</taxon>
        <taxon>Embryophyta</taxon>
        <taxon>Tracheophyta</taxon>
        <taxon>Spermatophyta</taxon>
        <taxon>Magnoliopsida</taxon>
        <taxon>eudicotyledons</taxon>
        <taxon>Gunneridae</taxon>
        <taxon>Pentapetalae</taxon>
        <taxon>asterids</taxon>
        <taxon>lamiids</taxon>
        <taxon>Solanales</taxon>
        <taxon>Solanaceae</taxon>
        <taxon>Solanoideae</taxon>
        <taxon>Solaneae</taxon>
        <taxon>Solanum</taxon>
    </lineage>
</organism>
<dbReference type="SUPFAM" id="SSF56112">
    <property type="entry name" value="Protein kinase-like (PK-like)"/>
    <property type="match status" value="1"/>
</dbReference>
<comment type="caution">
    <text evidence="10">The sequence shown here is derived from an EMBL/GenBank/DDBJ whole genome shotgun (WGS) entry which is preliminary data.</text>
</comment>
<keyword evidence="8" id="KW-1133">Transmembrane helix</keyword>
<evidence type="ECO:0000313" key="11">
    <source>
        <dbReference type="Proteomes" id="UP001371456"/>
    </source>
</evidence>